<protein>
    <submittedName>
        <fullName evidence="2">Uncharacterized protein</fullName>
    </submittedName>
</protein>
<evidence type="ECO:0000256" key="1">
    <source>
        <dbReference type="SAM" id="MobiDB-lite"/>
    </source>
</evidence>
<reference evidence="2 3" key="1">
    <citation type="journal article" date="2008" name="Nature">
        <title>The genome of the model beetle and pest Tribolium castaneum.</title>
        <authorList>
            <consortium name="Tribolium Genome Sequencing Consortium"/>
            <person name="Richards S."/>
            <person name="Gibbs R.A."/>
            <person name="Weinstock G.M."/>
            <person name="Brown S.J."/>
            <person name="Denell R."/>
            <person name="Beeman R.W."/>
            <person name="Gibbs R."/>
            <person name="Beeman R.W."/>
            <person name="Brown S.J."/>
            <person name="Bucher G."/>
            <person name="Friedrich M."/>
            <person name="Grimmelikhuijzen C.J."/>
            <person name="Klingler M."/>
            <person name="Lorenzen M."/>
            <person name="Richards S."/>
            <person name="Roth S."/>
            <person name="Schroder R."/>
            <person name="Tautz D."/>
            <person name="Zdobnov E.M."/>
            <person name="Muzny D."/>
            <person name="Gibbs R.A."/>
            <person name="Weinstock G.M."/>
            <person name="Attaway T."/>
            <person name="Bell S."/>
            <person name="Buhay C.J."/>
            <person name="Chandrabose M.N."/>
            <person name="Chavez D."/>
            <person name="Clerk-Blankenburg K.P."/>
            <person name="Cree A."/>
            <person name="Dao M."/>
            <person name="Davis C."/>
            <person name="Chacko J."/>
            <person name="Dinh H."/>
            <person name="Dugan-Rocha S."/>
            <person name="Fowler G."/>
            <person name="Garner T.T."/>
            <person name="Garnes J."/>
            <person name="Gnirke A."/>
            <person name="Hawes A."/>
            <person name="Hernandez J."/>
            <person name="Hines S."/>
            <person name="Holder M."/>
            <person name="Hume J."/>
            <person name="Jhangiani S.N."/>
            <person name="Joshi V."/>
            <person name="Khan Z.M."/>
            <person name="Jackson L."/>
            <person name="Kovar C."/>
            <person name="Kowis A."/>
            <person name="Lee S."/>
            <person name="Lewis L.R."/>
            <person name="Margolis J."/>
            <person name="Morgan M."/>
            <person name="Nazareth L.V."/>
            <person name="Nguyen N."/>
            <person name="Okwuonu G."/>
            <person name="Parker D."/>
            <person name="Richards S."/>
            <person name="Ruiz S.J."/>
            <person name="Santibanez J."/>
            <person name="Savard J."/>
            <person name="Scherer S.E."/>
            <person name="Schneider B."/>
            <person name="Sodergren E."/>
            <person name="Tautz D."/>
            <person name="Vattahil S."/>
            <person name="Villasana D."/>
            <person name="White C.S."/>
            <person name="Wright R."/>
            <person name="Park Y."/>
            <person name="Beeman R.W."/>
            <person name="Lord J."/>
            <person name="Oppert B."/>
            <person name="Lorenzen M."/>
            <person name="Brown S."/>
            <person name="Wang L."/>
            <person name="Savard J."/>
            <person name="Tautz D."/>
            <person name="Richards S."/>
            <person name="Weinstock G."/>
            <person name="Gibbs R.A."/>
            <person name="Liu Y."/>
            <person name="Worley K."/>
            <person name="Weinstock G."/>
            <person name="Elsik C.G."/>
            <person name="Reese J.T."/>
            <person name="Elhaik E."/>
            <person name="Landan G."/>
            <person name="Graur D."/>
            <person name="Arensburger P."/>
            <person name="Atkinson P."/>
            <person name="Beeman R.W."/>
            <person name="Beidler J."/>
            <person name="Brown S.J."/>
            <person name="Demuth J.P."/>
            <person name="Drury D.W."/>
            <person name="Du Y.Z."/>
            <person name="Fujiwara H."/>
            <person name="Lorenzen M."/>
            <person name="Maselli V."/>
            <person name="Osanai M."/>
            <person name="Park Y."/>
            <person name="Robertson H.M."/>
            <person name="Tu Z."/>
            <person name="Wang J.J."/>
            <person name="Wang S."/>
            <person name="Richards S."/>
            <person name="Song H."/>
            <person name="Zhang L."/>
            <person name="Sodergren E."/>
            <person name="Werner D."/>
            <person name="Stanke M."/>
            <person name="Morgenstern B."/>
            <person name="Solovyev V."/>
            <person name="Kosarev P."/>
            <person name="Brown G."/>
            <person name="Chen H.C."/>
            <person name="Ermolaeva O."/>
            <person name="Hlavina W."/>
            <person name="Kapustin Y."/>
            <person name="Kiryutin B."/>
            <person name="Kitts P."/>
            <person name="Maglott D."/>
            <person name="Pruitt K."/>
            <person name="Sapojnikov V."/>
            <person name="Souvorov A."/>
            <person name="Mackey A.J."/>
            <person name="Waterhouse R.M."/>
            <person name="Wyder S."/>
            <person name="Zdobnov E.M."/>
            <person name="Zdobnov E.M."/>
            <person name="Wyder S."/>
            <person name="Kriventseva E.V."/>
            <person name="Kadowaki T."/>
            <person name="Bork P."/>
            <person name="Aranda M."/>
            <person name="Bao R."/>
            <person name="Beermann A."/>
            <person name="Berns N."/>
            <person name="Bolognesi R."/>
            <person name="Bonneton F."/>
            <person name="Bopp D."/>
            <person name="Brown S.J."/>
            <person name="Bucher G."/>
            <person name="Butts T."/>
            <person name="Chaumot A."/>
            <person name="Denell R.E."/>
            <person name="Ferrier D.E."/>
            <person name="Friedrich M."/>
            <person name="Gordon C.M."/>
            <person name="Jindra M."/>
            <person name="Klingler M."/>
            <person name="Lan Q."/>
            <person name="Lattorff H.M."/>
            <person name="Laudet V."/>
            <person name="von Levetsow C."/>
            <person name="Liu Z."/>
            <person name="Lutz R."/>
            <person name="Lynch J.A."/>
            <person name="da Fonseca R.N."/>
            <person name="Posnien N."/>
            <person name="Reuter R."/>
            <person name="Roth S."/>
            <person name="Savard J."/>
            <person name="Schinko J.B."/>
            <person name="Schmitt C."/>
            <person name="Schoppmeier M."/>
            <person name="Schroder R."/>
            <person name="Shippy T.D."/>
            <person name="Simonnet F."/>
            <person name="Marques-Souza H."/>
            <person name="Tautz D."/>
            <person name="Tomoyasu Y."/>
            <person name="Trauner J."/>
            <person name="Van der Zee M."/>
            <person name="Vervoort M."/>
            <person name="Wittkopp N."/>
            <person name="Wimmer E.A."/>
            <person name="Yang X."/>
            <person name="Jones A.K."/>
            <person name="Sattelle D.B."/>
            <person name="Ebert P.R."/>
            <person name="Nelson D."/>
            <person name="Scott J.G."/>
            <person name="Beeman R.W."/>
            <person name="Muthukrishnan S."/>
            <person name="Kramer K.J."/>
            <person name="Arakane Y."/>
            <person name="Beeman R.W."/>
            <person name="Zhu Q."/>
            <person name="Hogenkamp D."/>
            <person name="Dixit R."/>
            <person name="Oppert B."/>
            <person name="Jiang H."/>
            <person name="Zou Z."/>
            <person name="Marshall J."/>
            <person name="Elpidina E."/>
            <person name="Vinokurov K."/>
            <person name="Oppert C."/>
            <person name="Zou Z."/>
            <person name="Evans J."/>
            <person name="Lu Z."/>
            <person name="Zhao P."/>
            <person name="Sumathipala N."/>
            <person name="Altincicek B."/>
            <person name="Vilcinskas A."/>
            <person name="Williams M."/>
            <person name="Hultmark D."/>
            <person name="Hetru C."/>
            <person name="Jiang H."/>
            <person name="Grimmelikhuijzen C.J."/>
            <person name="Hauser F."/>
            <person name="Cazzamali G."/>
            <person name="Williamson M."/>
            <person name="Park Y."/>
            <person name="Li B."/>
            <person name="Tanaka Y."/>
            <person name="Predel R."/>
            <person name="Neupert S."/>
            <person name="Schachtner J."/>
            <person name="Verleyen P."/>
            <person name="Raible F."/>
            <person name="Bork P."/>
            <person name="Friedrich M."/>
            <person name="Walden K.K."/>
            <person name="Robertson H.M."/>
            <person name="Angeli S."/>
            <person name="Foret S."/>
            <person name="Bucher G."/>
            <person name="Schuetz S."/>
            <person name="Maleszka R."/>
            <person name="Wimmer E.A."/>
            <person name="Beeman R.W."/>
            <person name="Lorenzen M."/>
            <person name="Tomoyasu Y."/>
            <person name="Miller S.C."/>
            <person name="Grossmann D."/>
            <person name="Bucher G."/>
        </authorList>
    </citation>
    <scope>NUCLEOTIDE SEQUENCE [LARGE SCALE GENOMIC DNA]</scope>
    <source>
        <strain evidence="2 3">Georgia GA2</strain>
    </source>
</reference>
<accession>A0A139WIV6</accession>
<sequence>MGTGTGVDWTWTTAVNGVNKPGAPVGLGSPAPTADRTARTIGPREPEQARRHFLPLCATEIHPTKS</sequence>
<dbReference type="InParanoid" id="A0A139WIV6"/>
<keyword evidence="3" id="KW-1185">Reference proteome</keyword>
<dbReference type="EMBL" id="KQ971338">
    <property type="protein sequence ID" value="KYB27948.1"/>
    <property type="molecule type" value="Genomic_DNA"/>
</dbReference>
<dbReference type="Proteomes" id="UP000007266">
    <property type="component" value="Linkage group 4"/>
</dbReference>
<feature type="compositionally biased region" description="Basic and acidic residues" evidence="1">
    <location>
        <begin position="36"/>
        <end position="49"/>
    </location>
</feature>
<evidence type="ECO:0000313" key="2">
    <source>
        <dbReference type="EMBL" id="KYB27948.1"/>
    </source>
</evidence>
<proteinExistence type="predicted"/>
<gene>
    <name evidence="2" type="primary">AUGUSTUS-3.0.2_32810</name>
    <name evidence="2" type="ORF">TcasGA2_TC032810</name>
</gene>
<organism evidence="2 3">
    <name type="scientific">Tribolium castaneum</name>
    <name type="common">Red flour beetle</name>
    <dbReference type="NCBI Taxonomy" id="7070"/>
    <lineage>
        <taxon>Eukaryota</taxon>
        <taxon>Metazoa</taxon>
        <taxon>Ecdysozoa</taxon>
        <taxon>Arthropoda</taxon>
        <taxon>Hexapoda</taxon>
        <taxon>Insecta</taxon>
        <taxon>Pterygota</taxon>
        <taxon>Neoptera</taxon>
        <taxon>Endopterygota</taxon>
        <taxon>Coleoptera</taxon>
        <taxon>Polyphaga</taxon>
        <taxon>Cucujiformia</taxon>
        <taxon>Tenebrionidae</taxon>
        <taxon>Tenebrionidae incertae sedis</taxon>
        <taxon>Tribolium</taxon>
    </lineage>
</organism>
<reference evidence="2 3" key="2">
    <citation type="journal article" date="2010" name="Nucleic Acids Res.">
        <title>BeetleBase in 2010: revisions to provide comprehensive genomic information for Tribolium castaneum.</title>
        <authorList>
            <person name="Kim H.S."/>
            <person name="Murphy T."/>
            <person name="Xia J."/>
            <person name="Caragea D."/>
            <person name="Park Y."/>
            <person name="Beeman R.W."/>
            <person name="Lorenzen M.D."/>
            <person name="Butcher S."/>
            <person name="Manak J.R."/>
            <person name="Brown S.J."/>
        </authorList>
    </citation>
    <scope>GENOME REANNOTATION</scope>
    <source>
        <strain evidence="2 3">Georgia GA2</strain>
    </source>
</reference>
<feature type="region of interest" description="Disordered" evidence="1">
    <location>
        <begin position="18"/>
        <end position="49"/>
    </location>
</feature>
<dbReference type="AlphaFoldDB" id="A0A139WIV6"/>
<evidence type="ECO:0000313" key="3">
    <source>
        <dbReference type="Proteomes" id="UP000007266"/>
    </source>
</evidence>
<name>A0A139WIV6_TRICA</name>